<feature type="chain" id="PRO_5026748485" description="Xaa-Pro dipeptidyl-peptidase C-terminal domain-containing protein" evidence="3">
    <location>
        <begin position="25"/>
        <end position="595"/>
    </location>
</feature>
<dbReference type="InterPro" id="IPR000383">
    <property type="entry name" value="Xaa-Pro-like_dom"/>
</dbReference>
<keyword evidence="1" id="KW-0378">Hydrolase</keyword>
<evidence type="ECO:0000256" key="3">
    <source>
        <dbReference type="SAM" id="SignalP"/>
    </source>
</evidence>
<feature type="domain" description="Xaa-Pro dipeptidyl-peptidase C-terminal" evidence="4">
    <location>
        <begin position="325"/>
        <end position="533"/>
    </location>
</feature>
<organism evidence="5">
    <name type="scientific">uncultured Solirubrobacteraceae bacterium</name>
    <dbReference type="NCBI Taxonomy" id="1162706"/>
    <lineage>
        <taxon>Bacteria</taxon>
        <taxon>Bacillati</taxon>
        <taxon>Actinomycetota</taxon>
        <taxon>Thermoleophilia</taxon>
        <taxon>Solirubrobacterales</taxon>
        <taxon>Solirubrobacteraceae</taxon>
        <taxon>environmental samples</taxon>
    </lineage>
</organism>
<dbReference type="Pfam" id="PF02129">
    <property type="entry name" value="Peptidase_S15"/>
    <property type="match status" value="1"/>
</dbReference>
<feature type="compositionally biased region" description="Low complexity" evidence="2">
    <location>
        <begin position="572"/>
        <end position="595"/>
    </location>
</feature>
<dbReference type="SUPFAM" id="SSF53474">
    <property type="entry name" value="alpha/beta-Hydrolases"/>
    <property type="match status" value="1"/>
</dbReference>
<feature type="region of interest" description="Disordered" evidence="2">
    <location>
        <begin position="558"/>
        <end position="595"/>
    </location>
</feature>
<dbReference type="GO" id="GO:0008239">
    <property type="term" value="F:dipeptidyl-peptidase activity"/>
    <property type="evidence" value="ECO:0007669"/>
    <property type="project" value="InterPro"/>
</dbReference>
<dbReference type="Pfam" id="PF08530">
    <property type="entry name" value="PepX_C"/>
    <property type="match status" value="1"/>
</dbReference>
<dbReference type="EMBL" id="CADCVT010000359">
    <property type="protein sequence ID" value="CAA9526327.1"/>
    <property type="molecule type" value="Genomic_DNA"/>
</dbReference>
<feature type="signal peptide" evidence="3">
    <location>
        <begin position="1"/>
        <end position="24"/>
    </location>
</feature>
<evidence type="ECO:0000256" key="1">
    <source>
        <dbReference type="ARBA" id="ARBA00022801"/>
    </source>
</evidence>
<dbReference type="SMART" id="SM00939">
    <property type="entry name" value="PepX_C"/>
    <property type="match status" value="1"/>
</dbReference>
<sequence length="595" mass="62325">MPRLPLLILLSLLALALPVATAPAAVPAGADYTEAFIPTADGQSLHADVLRPKGVTGPVPVIAIVSPYLGHSGGGTSADPFAEKPSDRFKDLFDGAKVFQRGYAVVMVDLRGSGGSTGCLDILGPGEQEDIRAAVEWAAKQPWSNGRVGMYGKSYDGNTGVAGAAIRPKGLHAVVGQQVVGDRYSGSYSNGVRYLQSVAYPGVSYGPGAEAGWTESDSPQYAINSLSHNVDCQAGLAGHYNPDKNTEFWQTRDFVKKGKGSTVPFLMTTGFVDANTNIGAKAIDFYNGLAGEKRLWLGWWDHVRGNDMVGNKLAMGRAGWFDEVMRFYDKHLKQIEPSVQDPAVVVQGSDGAWRSEQSWPPADAQDFSIPLNEGTYRDDGRNNGSNDDAAGAGGSGNGDRTGDGVWTISPPLPHAAHVAGIPKATVKALAQVADTNLVLNVYDIAPNNKATMITRGATLFDPLQSADVPMYPSEWTFQPGHRIGVLVSGSNSEAWVHTPTNTQPQVGGGTVTLPLLRVKRTSDQPGAPAPRLGTYRQKAPFDVAPAVITAATKAGIVPPAQVDPPVTREGSGDAPASPPAASAAASGAARSGLVA</sequence>
<keyword evidence="3" id="KW-0732">Signal</keyword>
<evidence type="ECO:0000313" key="5">
    <source>
        <dbReference type="EMBL" id="CAA9526327.1"/>
    </source>
</evidence>
<dbReference type="InterPro" id="IPR008979">
    <property type="entry name" value="Galactose-bd-like_sf"/>
</dbReference>
<dbReference type="NCBIfam" id="TIGR00976">
    <property type="entry name" value="CocE_NonD"/>
    <property type="match status" value="2"/>
</dbReference>
<protein>
    <recommendedName>
        <fullName evidence="4">Xaa-Pro dipeptidyl-peptidase C-terminal domain-containing protein</fullName>
    </recommendedName>
</protein>
<name>A0A6J4TLH9_9ACTN</name>
<dbReference type="InterPro" id="IPR005674">
    <property type="entry name" value="CocE/Ser_esterase"/>
</dbReference>
<evidence type="ECO:0000259" key="4">
    <source>
        <dbReference type="SMART" id="SM00939"/>
    </source>
</evidence>
<feature type="non-terminal residue" evidence="5">
    <location>
        <position position="595"/>
    </location>
</feature>
<dbReference type="Gene3D" id="2.60.120.260">
    <property type="entry name" value="Galactose-binding domain-like"/>
    <property type="match status" value="1"/>
</dbReference>
<dbReference type="SUPFAM" id="SSF49785">
    <property type="entry name" value="Galactose-binding domain-like"/>
    <property type="match status" value="1"/>
</dbReference>
<accession>A0A6J4TLH9</accession>
<dbReference type="AlphaFoldDB" id="A0A6J4TLH9"/>
<feature type="region of interest" description="Disordered" evidence="2">
    <location>
        <begin position="350"/>
        <end position="405"/>
    </location>
</feature>
<dbReference type="InterPro" id="IPR013736">
    <property type="entry name" value="Xaa-Pro_dipept_C"/>
</dbReference>
<proteinExistence type="predicted"/>
<reference evidence="5" key="1">
    <citation type="submission" date="2020-02" db="EMBL/GenBank/DDBJ databases">
        <authorList>
            <person name="Meier V. D."/>
        </authorList>
    </citation>
    <scope>NUCLEOTIDE SEQUENCE</scope>
    <source>
        <strain evidence="5">AVDCRST_MAG85</strain>
    </source>
</reference>
<dbReference type="Gene3D" id="3.40.50.1820">
    <property type="entry name" value="alpha/beta hydrolase"/>
    <property type="match status" value="2"/>
</dbReference>
<gene>
    <name evidence="5" type="ORF">AVDCRST_MAG85-3268</name>
</gene>
<dbReference type="InterPro" id="IPR029058">
    <property type="entry name" value="AB_hydrolase_fold"/>
</dbReference>
<evidence type="ECO:0000256" key="2">
    <source>
        <dbReference type="SAM" id="MobiDB-lite"/>
    </source>
</evidence>